<dbReference type="CDD" id="cd00483">
    <property type="entry name" value="HPPK"/>
    <property type="match status" value="1"/>
</dbReference>
<dbReference type="GO" id="GO:0046656">
    <property type="term" value="P:folic acid biosynthetic process"/>
    <property type="evidence" value="ECO:0007669"/>
    <property type="project" value="UniProtKB-KW"/>
</dbReference>
<reference evidence="14 17" key="2">
    <citation type="journal article" date="2018" name="Int. J. Syst. Evol. Microbiol.">
        <title>Pseudooceanicola lipolyticus sp. nov., a marine alphaproteobacterium, reclassification of Oceanicola flagellatus as Pseudooceanicola flagellatus comb. nov. and emended description of the genus Pseudooceanicola.</title>
        <authorList>
            <person name="Huang M.-M."/>
            <person name="Guo L.-L."/>
            <person name="Wu Y.-H."/>
            <person name="Lai Q.-L."/>
            <person name="Shao Z.-Z."/>
            <person name="Wang C.-S."/>
            <person name="Wu M."/>
            <person name="Xu X.-W."/>
        </authorList>
    </citation>
    <scope>NUCLEOTIDE SEQUENCE [LARGE SCALE GENOMIC DNA]</scope>
    <source>
        <strain evidence="14 17">Ar-45</strain>
    </source>
</reference>
<reference evidence="15 16" key="1">
    <citation type="submission" date="2017-09" db="EMBL/GenBank/DDBJ databases">
        <authorList>
            <person name="Ehlers B."/>
            <person name="Leendertz F.H."/>
        </authorList>
    </citation>
    <scope>NUCLEOTIDE SEQUENCE [LARGE SCALE GENOMIC DNA]</scope>
    <source>
        <strain evidence="15 16">CGMCC 1.12662</strain>
    </source>
</reference>
<evidence type="ECO:0000256" key="11">
    <source>
        <dbReference type="ARBA" id="ARBA00029766"/>
    </source>
</evidence>
<dbReference type="InterPro" id="IPR000550">
    <property type="entry name" value="Hppk"/>
</dbReference>
<name>A0A285HPA1_9RHOB</name>
<proteinExistence type="inferred from homology"/>
<evidence type="ECO:0000256" key="5">
    <source>
        <dbReference type="ARBA" id="ARBA00022679"/>
    </source>
</evidence>
<dbReference type="UniPathway" id="UPA00077">
    <property type="reaction ID" value="UER00155"/>
</dbReference>
<dbReference type="RefSeq" id="WP_097143993.1">
    <property type="nucleotide sequence ID" value="NZ_OBEA01000001.1"/>
</dbReference>
<evidence type="ECO:0000256" key="8">
    <source>
        <dbReference type="ARBA" id="ARBA00022840"/>
    </source>
</evidence>
<dbReference type="Gene3D" id="3.30.70.560">
    <property type="entry name" value="7,8-Dihydro-6-hydroxymethylpterin-pyrophosphokinase HPPK"/>
    <property type="match status" value="1"/>
</dbReference>
<dbReference type="EC" id="2.7.6.3" evidence="3"/>
<evidence type="ECO:0000256" key="2">
    <source>
        <dbReference type="ARBA" id="ARBA00005810"/>
    </source>
</evidence>
<evidence type="ECO:0000256" key="4">
    <source>
        <dbReference type="ARBA" id="ARBA00016218"/>
    </source>
</evidence>
<dbReference type="PANTHER" id="PTHR43071">
    <property type="entry name" value="2-AMINO-4-HYDROXY-6-HYDROXYMETHYLDIHYDROPTERIDINE PYROPHOSPHOKINASE"/>
    <property type="match status" value="1"/>
</dbReference>
<comment type="pathway">
    <text evidence="1">Cofactor biosynthesis; tetrahydrofolate biosynthesis; 2-amino-4-hydroxy-6-hydroxymethyl-7,8-dihydropteridine diphosphate from 7,8-dihydroneopterin triphosphate: step 4/4.</text>
</comment>
<dbReference type="PROSITE" id="PS00794">
    <property type="entry name" value="HPPK"/>
    <property type="match status" value="1"/>
</dbReference>
<dbReference type="GO" id="GO:0016301">
    <property type="term" value="F:kinase activity"/>
    <property type="evidence" value="ECO:0007669"/>
    <property type="project" value="UniProtKB-KW"/>
</dbReference>
<keyword evidence="17" id="KW-1185">Reference proteome</keyword>
<evidence type="ECO:0000256" key="10">
    <source>
        <dbReference type="ARBA" id="ARBA00029409"/>
    </source>
</evidence>
<evidence type="ECO:0000256" key="3">
    <source>
        <dbReference type="ARBA" id="ARBA00013253"/>
    </source>
</evidence>
<feature type="domain" description="7,8-dihydro-6-hydroxymethylpterin-pyrophosphokinase" evidence="13">
    <location>
        <begin position="101"/>
        <end position="112"/>
    </location>
</feature>
<evidence type="ECO:0000313" key="14">
    <source>
        <dbReference type="EMBL" id="PJE27848.1"/>
    </source>
</evidence>
<dbReference type="InterPro" id="IPR035907">
    <property type="entry name" value="Hppk_sf"/>
</dbReference>
<gene>
    <name evidence="14" type="primary">folK</name>
    <name evidence="14" type="ORF">CVM39_14870</name>
    <name evidence="15" type="ORF">SAMN06297129_0181</name>
</gene>
<evidence type="ECO:0000256" key="9">
    <source>
        <dbReference type="ARBA" id="ARBA00022909"/>
    </source>
</evidence>
<keyword evidence="8" id="KW-0067">ATP-binding</keyword>
<dbReference type="SUPFAM" id="SSF55083">
    <property type="entry name" value="6-hydroxymethyl-7,8-dihydropterin pyrophosphokinase, HPPK"/>
    <property type="match status" value="1"/>
</dbReference>
<evidence type="ECO:0000313" key="16">
    <source>
        <dbReference type="Proteomes" id="UP000231655"/>
    </source>
</evidence>
<evidence type="ECO:0000313" key="15">
    <source>
        <dbReference type="EMBL" id="SNY36511.1"/>
    </source>
</evidence>
<comment type="similarity">
    <text evidence="2">Belongs to the HPPK family.</text>
</comment>
<keyword evidence="6" id="KW-0547">Nucleotide-binding</keyword>
<dbReference type="GO" id="GO:0046654">
    <property type="term" value="P:tetrahydrofolate biosynthetic process"/>
    <property type="evidence" value="ECO:0007669"/>
    <property type="project" value="UniProtKB-UniPathway"/>
</dbReference>
<evidence type="ECO:0000256" key="7">
    <source>
        <dbReference type="ARBA" id="ARBA00022777"/>
    </source>
</evidence>
<evidence type="ECO:0000256" key="1">
    <source>
        <dbReference type="ARBA" id="ARBA00005051"/>
    </source>
</evidence>
<dbReference type="Proteomes" id="UP000231655">
    <property type="component" value="Unassembled WGS sequence"/>
</dbReference>
<keyword evidence="9" id="KW-0289">Folate biosynthesis</keyword>
<evidence type="ECO:0000256" key="12">
    <source>
        <dbReference type="ARBA" id="ARBA00033413"/>
    </source>
</evidence>
<dbReference type="NCBIfam" id="TIGR01498">
    <property type="entry name" value="folK"/>
    <property type="match status" value="1"/>
</dbReference>
<dbReference type="EMBL" id="OBEA01000001">
    <property type="protein sequence ID" value="SNY36511.1"/>
    <property type="molecule type" value="Genomic_DNA"/>
</dbReference>
<evidence type="ECO:0000259" key="13">
    <source>
        <dbReference type="PROSITE" id="PS00794"/>
    </source>
</evidence>
<comment type="function">
    <text evidence="10">Catalyzes the transfer of pyrophosphate from adenosine triphosphate (ATP) to 6-hydroxymethyl-7,8-dihydropterin, an enzymatic step in folate biosynthesis pathway.</text>
</comment>
<accession>A0A285HPA1</accession>
<sequence length="196" mass="21942">MSKYPNDTYVSHNFLVALGGNLEPTLLQTAEILRSAISELSEGPGRITSVSRFFRSPAFPAGVGPDYVNAALAMESPETPQEFLARLHRIEHLHGRERETRWGARVLDLDLLACDGRVLPDSETQEAWRHLPLERQMTEAPEHLILPHPRIQDRAFVLVPLAEVAPDWVHPLLHRSVAEMCGDLPQADRDALTPLP</sequence>
<keyword evidence="7 15" id="KW-0418">Kinase</keyword>
<evidence type="ECO:0000256" key="6">
    <source>
        <dbReference type="ARBA" id="ARBA00022741"/>
    </source>
</evidence>
<keyword evidence="5" id="KW-0808">Transferase</keyword>
<dbReference type="Proteomes" id="UP000231702">
    <property type="component" value="Unassembled WGS sequence"/>
</dbReference>
<protein>
    <recommendedName>
        <fullName evidence="4">2-amino-4-hydroxy-6-hydroxymethyldihydropteridine pyrophosphokinase</fullName>
        <ecNumber evidence="3">2.7.6.3</ecNumber>
    </recommendedName>
    <alternativeName>
        <fullName evidence="11">6-hydroxymethyl-7,8-dihydropterin pyrophosphokinase</fullName>
    </alternativeName>
    <alternativeName>
        <fullName evidence="12">7,8-dihydro-6-hydroxymethylpterin-pyrophosphokinase</fullName>
    </alternativeName>
</protein>
<dbReference type="OrthoDB" id="9808041at2"/>
<dbReference type="EMBL" id="PGTD01000017">
    <property type="protein sequence ID" value="PJE27848.1"/>
    <property type="molecule type" value="Genomic_DNA"/>
</dbReference>
<dbReference type="AlphaFoldDB" id="A0A285HPA1"/>
<dbReference type="GO" id="GO:0005524">
    <property type="term" value="F:ATP binding"/>
    <property type="evidence" value="ECO:0007669"/>
    <property type="project" value="UniProtKB-KW"/>
</dbReference>
<dbReference type="GO" id="GO:0003848">
    <property type="term" value="F:2-amino-4-hydroxy-6-hydroxymethyldihydropteridine diphosphokinase activity"/>
    <property type="evidence" value="ECO:0007669"/>
    <property type="project" value="UniProtKB-EC"/>
</dbReference>
<dbReference type="Pfam" id="PF01288">
    <property type="entry name" value="HPPK"/>
    <property type="match status" value="1"/>
</dbReference>
<evidence type="ECO:0000313" key="17">
    <source>
        <dbReference type="Proteomes" id="UP000231702"/>
    </source>
</evidence>
<organism evidence="15 16">
    <name type="scientific">Pseudooceanicola antarcticus</name>
    <dbReference type="NCBI Taxonomy" id="1247613"/>
    <lineage>
        <taxon>Bacteria</taxon>
        <taxon>Pseudomonadati</taxon>
        <taxon>Pseudomonadota</taxon>
        <taxon>Alphaproteobacteria</taxon>
        <taxon>Rhodobacterales</taxon>
        <taxon>Paracoccaceae</taxon>
        <taxon>Pseudooceanicola</taxon>
    </lineage>
</organism>
<dbReference type="PANTHER" id="PTHR43071:SF1">
    <property type="entry name" value="2-AMINO-4-HYDROXY-6-HYDROXYMETHYLDIHYDROPTERIDINE PYROPHOSPHOKINASE"/>
    <property type="match status" value="1"/>
</dbReference>